<evidence type="ECO:0000259" key="2">
    <source>
        <dbReference type="Pfam" id="PF01882"/>
    </source>
</evidence>
<keyword evidence="1" id="KW-0812">Transmembrane</keyword>
<comment type="caution">
    <text evidence="3">The sequence shown here is derived from an EMBL/GenBank/DDBJ whole genome shotgun (WGS) entry which is preliminary data.</text>
</comment>
<dbReference type="Pfam" id="PF01882">
    <property type="entry name" value="DUF58"/>
    <property type="match status" value="1"/>
</dbReference>
<dbReference type="PANTHER" id="PTHR34351">
    <property type="entry name" value="SLR1927 PROTEIN-RELATED"/>
    <property type="match status" value="1"/>
</dbReference>
<dbReference type="InterPro" id="IPR002881">
    <property type="entry name" value="DUF58"/>
</dbReference>
<dbReference type="EMBL" id="VIRS01000021">
    <property type="protein sequence ID" value="TQS41972.1"/>
    <property type="molecule type" value="Genomic_DNA"/>
</dbReference>
<sequence length="385" mass="40219">MSRQTPTGDGRIATAPTADGYGVGVAVAVLAVAAIGLGYPQFLLLVLGGVAAGVFAVACTWRPPGVDVVLRVKPDHISRGEHADAAIELTNRATRSSPPFQILVPVGDTSVSIAAGAVPAGSRVEVQVPLTGRRRGPLDVGPVVLRRTDPLGLLSRRWSTHAAATLLVLPVRRDVPIRDLAEADTGSALSGGRAYSGGVTFQGIRKYVAGDDLRRIHWRSFAKTGELMVREEAAHGDPAAIVLLDARAASYGSPAERADRFELATDVAASIVLAASAHGYRARLSVYPEDTDGLHLPSVNRLLATLCTARLSEEPAARELPFARIVISGTSADLDISSTGRFRGATIVQVGPAGALPSTGGDTDVVSAPDLDQFVAAWSDRAVRR</sequence>
<keyword evidence="1" id="KW-1133">Transmembrane helix</keyword>
<accession>A0A545AKY3</accession>
<name>A0A545AKY3_9ACTN</name>
<keyword evidence="4" id="KW-1185">Reference proteome</keyword>
<dbReference type="OrthoDB" id="9812729at2"/>
<dbReference type="InParanoid" id="A0A545AKY3"/>
<dbReference type="RefSeq" id="WP_142707684.1">
    <property type="nucleotide sequence ID" value="NZ_VIRS01000021.1"/>
</dbReference>
<feature type="domain" description="DUF58" evidence="2">
    <location>
        <begin position="204"/>
        <end position="290"/>
    </location>
</feature>
<dbReference type="PANTHER" id="PTHR34351:SF1">
    <property type="entry name" value="SLR1927 PROTEIN"/>
    <property type="match status" value="1"/>
</dbReference>
<keyword evidence="1" id="KW-0472">Membrane</keyword>
<reference evidence="3 4" key="1">
    <citation type="submission" date="2019-07" db="EMBL/GenBank/DDBJ databases">
        <title>Cryptosporangium phraense sp. nov., isolated from plant litter.</title>
        <authorList>
            <person name="Suriyachadkun C."/>
        </authorList>
    </citation>
    <scope>NUCLEOTIDE SEQUENCE [LARGE SCALE GENOMIC DNA]</scope>
    <source>
        <strain evidence="3 4">A-T 5661</strain>
    </source>
</reference>
<evidence type="ECO:0000313" key="4">
    <source>
        <dbReference type="Proteomes" id="UP000317982"/>
    </source>
</evidence>
<dbReference type="Proteomes" id="UP000317982">
    <property type="component" value="Unassembled WGS sequence"/>
</dbReference>
<evidence type="ECO:0000256" key="1">
    <source>
        <dbReference type="SAM" id="Phobius"/>
    </source>
</evidence>
<protein>
    <submittedName>
        <fullName evidence="3">DUF58 domain-containing protein</fullName>
    </submittedName>
</protein>
<proteinExistence type="predicted"/>
<gene>
    <name evidence="3" type="ORF">FL583_27215</name>
</gene>
<dbReference type="AlphaFoldDB" id="A0A545AKY3"/>
<feature type="transmembrane region" description="Helical" evidence="1">
    <location>
        <begin position="12"/>
        <end position="36"/>
    </location>
</feature>
<evidence type="ECO:0000313" key="3">
    <source>
        <dbReference type="EMBL" id="TQS41972.1"/>
    </source>
</evidence>
<organism evidence="3 4">
    <name type="scientific">Cryptosporangium phraense</name>
    <dbReference type="NCBI Taxonomy" id="2593070"/>
    <lineage>
        <taxon>Bacteria</taxon>
        <taxon>Bacillati</taxon>
        <taxon>Actinomycetota</taxon>
        <taxon>Actinomycetes</taxon>
        <taxon>Cryptosporangiales</taxon>
        <taxon>Cryptosporangiaceae</taxon>
        <taxon>Cryptosporangium</taxon>
    </lineage>
</organism>